<dbReference type="AlphaFoldDB" id="A0A9W9CWB7"/>
<dbReference type="Gene3D" id="3.20.20.210">
    <property type="match status" value="1"/>
</dbReference>
<dbReference type="GO" id="GO:0003871">
    <property type="term" value="F:5-methyltetrahydropteroyltriglutamate-homocysteine S-methyltransferase activity"/>
    <property type="evidence" value="ECO:0007669"/>
    <property type="project" value="InterPro"/>
</dbReference>
<evidence type="ECO:0000259" key="1">
    <source>
        <dbReference type="Pfam" id="PF01717"/>
    </source>
</evidence>
<dbReference type="Proteomes" id="UP001140453">
    <property type="component" value="Unassembled WGS sequence"/>
</dbReference>
<proteinExistence type="predicted"/>
<protein>
    <recommendedName>
        <fullName evidence="1">Cobalamin-independent methionine synthase MetE C-terminal/archaeal domain-containing protein</fullName>
    </recommendedName>
</protein>
<dbReference type="Pfam" id="PF01717">
    <property type="entry name" value="Meth_synt_2"/>
    <property type="match status" value="1"/>
</dbReference>
<feature type="domain" description="Cobalamin-independent methionine synthase MetE C-terminal/archaeal" evidence="1">
    <location>
        <begin position="176"/>
        <end position="377"/>
    </location>
</feature>
<dbReference type="CDD" id="cd03311">
    <property type="entry name" value="CIMS_C_terminal_like"/>
    <property type="match status" value="1"/>
</dbReference>
<name>A0A9W9CWB7_9PEZI</name>
<accession>A0A9W9CWB7</accession>
<dbReference type="EMBL" id="JAPEVB010000003">
    <property type="protein sequence ID" value="KAJ4390978.1"/>
    <property type="molecule type" value="Genomic_DNA"/>
</dbReference>
<evidence type="ECO:0000313" key="2">
    <source>
        <dbReference type="EMBL" id="KAJ4390978.1"/>
    </source>
</evidence>
<dbReference type="OrthoDB" id="7772923at2759"/>
<dbReference type="InterPro" id="IPR038071">
    <property type="entry name" value="UROD/MetE-like_sf"/>
</dbReference>
<organism evidence="2 3">
    <name type="scientific">Gnomoniopsis smithogilvyi</name>
    <dbReference type="NCBI Taxonomy" id="1191159"/>
    <lineage>
        <taxon>Eukaryota</taxon>
        <taxon>Fungi</taxon>
        <taxon>Dikarya</taxon>
        <taxon>Ascomycota</taxon>
        <taxon>Pezizomycotina</taxon>
        <taxon>Sordariomycetes</taxon>
        <taxon>Sordariomycetidae</taxon>
        <taxon>Diaporthales</taxon>
        <taxon>Gnomoniaceae</taxon>
        <taxon>Gnomoniopsis</taxon>
    </lineage>
</organism>
<keyword evidence="3" id="KW-1185">Reference proteome</keyword>
<dbReference type="GO" id="GO:0009086">
    <property type="term" value="P:methionine biosynthetic process"/>
    <property type="evidence" value="ECO:0007669"/>
    <property type="project" value="InterPro"/>
</dbReference>
<sequence length="393" mass="44695">MAPLFRNDQIGSLIRPDFLIEARTQQAIYSENHSEDLQKLTQTAISSAVRKQLELGIRPIVSGEYERTIFYSGFFERLEGFECRTDLRVPEDVRPALPIWDFYAKVGRKYREACLATGKIRHTISPNMGGWNMLKEATPKEHWKDCKISIPAITWEHLQLPKNGAYSPGVYASDREYFTDLAAAYRKELQELYDAGLRSVQFDDPNLSYFIYDNFLDGLRKDGVDPDELLDLYVWAHNEAIKDRPKDMHIGVHICKGNVVGTKGFVQGSYERIAEKVLTRLNHDTFYLEFDDLESSFEGLKFIPEGKNIVLGLVTTKTPELEDVDVLVSRVHQAAEVIAKGQGRTVSAVIEDTLGVSPQCGFSSHSKLRGVGNLENMWKKLVLVRDITQKVWS</sequence>
<dbReference type="GO" id="GO:0008270">
    <property type="term" value="F:zinc ion binding"/>
    <property type="evidence" value="ECO:0007669"/>
    <property type="project" value="InterPro"/>
</dbReference>
<dbReference type="PANTHER" id="PTHR43844:SF2">
    <property type="entry name" value="SYNTHASE, VITAMIN-B12 INDEPENDENT, PUTATIVE (AFU_ORTHOLOGUE AFUA_3G12060)-RELATED"/>
    <property type="match status" value="1"/>
</dbReference>
<comment type="caution">
    <text evidence="2">The sequence shown here is derived from an EMBL/GenBank/DDBJ whole genome shotgun (WGS) entry which is preliminary data.</text>
</comment>
<gene>
    <name evidence="2" type="ORF">N0V93_004577</name>
</gene>
<reference evidence="2" key="1">
    <citation type="submission" date="2022-10" db="EMBL/GenBank/DDBJ databases">
        <title>Tapping the CABI collections for fungal endophytes: first genome assemblies for Collariella, Neodidymelliopsis, Ascochyta clinopodiicola, Didymella pomorum, Didymosphaeria variabile, Neocosmospora piperis and Neocucurbitaria cava.</title>
        <authorList>
            <person name="Hill R."/>
        </authorList>
    </citation>
    <scope>NUCLEOTIDE SEQUENCE</scope>
    <source>
        <strain evidence="2">IMI 355082</strain>
    </source>
</reference>
<evidence type="ECO:0000313" key="3">
    <source>
        <dbReference type="Proteomes" id="UP001140453"/>
    </source>
</evidence>
<dbReference type="PANTHER" id="PTHR43844">
    <property type="entry name" value="METHIONINE SYNTHASE"/>
    <property type="match status" value="1"/>
</dbReference>
<dbReference type="InterPro" id="IPR002629">
    <property type="entry name" value="Met_Synth_C/arc"/>
</dbReference>
<dbReference type="SUPFAM" id="SSF51726">
    <property type="entry name" value="UROD/MetE-like"/>
    <property type="match status" value="1"/>
</dbReference>